<comment type="subcellular location">
    <subcellularLocation>
        <location evidence="1">Membrane</location>
    </subcellularLocation>
    <subcellularLocation>
        <location evidence="9">Mitochondrion outer membrane</location>
        <topology evidence="9">Peripheral membrane protein</topology>
        <orientation evidence="9">Cytoplasmic side</orientation>
    </subcellularLocation>
    <subcellularLocation>
        <location evidence="9">Endoplasmic reticulum membrane</location>
        <topology evidence="9">Peripheral membrane protein</topology>
        <orientation evidence="9">Cytoplasmic side</orientation>
    </subcellularLocation>
    <text evidence="9">The ERMES/MDM complex localizes to a few discrete foci (around 10 per single cell), that represent mitochondria-endoplasmic reticulum junctions. These foci are often found next to mtDNA nucleoids.</text>
</comment>
<dbReference type="CDD" id="cd21672">
    <property type="entry name" value="SMP_Mdm12"/>
    <property type="match status" value="1"/>
</dbReference>
<dbReference type="InterPro" id="IPR031468">
    <property type="entry name" value="SMP_LBD"/>
</dbReference>
<proteinExistence type="inferred from homology"/>
<comment type="similarity">
    <text evidence="9">Belongs to the MDM12 family.</text>
</comment>
<evidence type="ECO:0000256" key="6">
    <source>
        <dbReference type="ARBA" id="ARBA00023121"/>
    </source>
</evidence>
<dbReference type="GO" id="GO:0008289">
    <property type="term" value="F:lipid binding"/>
    <property type="evidence" value="ECO:0007669"/>
    <property type="project" value="UniProtKB-KW"/>
</dbReference>
<feature type="compositionally biased region" description="Low complexity" evidence="10">
    <location>
        <begin position="212"/>
        <end position="246"/>
    </location>
</feature>
<sequence length="470" mass="52364">MAVDINWPALTTGPDGKDYADALCGFFHDKFQQIPFPKFLRSVSVVSFDLGTVPPEIEIQDITDPYPEFYEDAYAEGDDEDEEFDNEAYNSPEEILKRARERRRRDRREGLLDFEGPPYHTGVDRARSPPVTSLHTPILAPMGLQPPPYIDHRYPGLRPSFTPAVDQFTSSTFRGPTSNLHYFHSALTSGFTGGLTPLASLQQASVETFPGRSPLYSRSRRQQQQPHSGLSSTSPSQSPPSTADSSKIPPPISTSHNNPRLNLSSDDTHHTDGTREPPPTPFSDISISSGQQQQQQQQQGGHHSPLDSPSTPPDPHAPRLRLREPRDSDIQIIARVRYTGDIRMELTAELLIDYPAPSFVSLPVRLTVTGMTFDGTAVIAHIGKRAHFCFVDNDHDHNDQHHHHHGGFGSGGDGIASMLKEIRIDSEIGEKGKGKQVLKNVGKVKDFVLDRVRRILEDEFVFPSSWTFLL</sequence>
<dbReference type="Proteomes" id="UP001313282">
    <property type="component" value="Unassembled WGS sequence"/>
</dbReference>
<dbReference type="GO" id="GO:0032865">
    <property type="term" value="C:ERMES complex"/>
    <property type="evidence" value="ECO:0007669"/>
    <property type="project" value="UniProtKB-UniRule"/>
</dbReference>
<keyword evidence="4 9" id="KW-0256">Endoplasmic reticulum</keyword>
<evidence type="ECO:0000256" key="10">
    <source>
        <dbReference type="SAM" id="MobiDB-lite"/>
    </source>
</evidence>
<evidence type="ECO:0000256" key="9">
    <source>
        <dbReference type="HAMAP-Rule" id="MF_03104"/>
    </source>
</evidence>
<evidence type="ECO:0000256" key="5">
    <source>
        <dbReference type="ARBA" id="ARBA00023055"/>
    </source>
</evidence>
<dbReference type="PANTHER" id="PTHR28204">
    <property type="entry name" value="MITOCHONDRIAL DISTRIBUTION AND MORPHOLOGY PROTEIN 12"/>
    <property type="match status" value="1"/>
</dbReference>
<keyword evidence="2" id="KW-0813">Transport</keyword>
<name>A0AAN8MNJ2_9PEZI</name>
<comment type="subunit">
    <text evidence="9">Component of the ER-mitochondria encounter structure (ERMES) or MDM complex, composed of MMM1, MDM10, MDM12 and MDM34. A MMM1 homodimer associates with one molecule of MDM12 on each side in a pairwise head-to-tail manner, and the SMP-LTD domains of MMM1 and MDM12 generate a continuous hydrophobic tunnel for phospholipid trafficking.</text>
</comment>
<evidence type="ECO:0000256" key="3">
    <source>
        <dbReference type="ARBA" id="ARBA00022787"/>
    </source>
</evidence>
<feature type="domain" description="SMP-LTD" evidence="11">
    <location>
        <begin position="1"/>
        <end position="470"/>
    </location>
</feature>
<feature type="compositionally biased region" description="Basic and acidic residues" evidence="10">
    <location>
        <begin position="266"/>
        <end position="275"/>
    </location>
</feature>
<dbReference type="Pfam" id="PF26544">
    <property type="entry name" value="Mdm12"/>
    <property type="match status" value="2"/>
</dbReference>
<keyword evidence="7 9" id="KW-0496">Mitochondrion</keyword>
<feature type="region of interest" description="Disordered" evidence="10">
    <location>
        <begin position="210"/>
        <end position="326"/>
    </location>
</feature>
<dbReference type="GO" id="GO:0015914">
    <property type="term" value="P:phospholipid transport"/>
    <property type="evidence" value="ECO:0007669"/>
    <property type="project" value="TreeGrafter"/>
</dbReference>
<evidence type="ECO:0000256" key="2">
    <source>
        <dbReference type="ARBA" id="ARBA00022448"/>
    </source>
</evidence>
<keyword evidence="5" id="KW-0445">Lipid transport</keyword>
<evidence type="ECO:0000259" key="11">
    <source>
        <dbReference type="PROSITE" id="PS51847"/>
    </source>
</evidence>
<evidence type="ECO:0000313" key="12">
    <source>
        <dbReference type="EMBL" id="KAK6344869.1"/>
    </source>
</evidence>
<protein>
    <recommendedName>
        <fullName evidence="9">Mitochondrial distribution and morphology protein 12</fullName>
    </recommendedName>
    <alternativeName>
        <fullName evidence="9">Mitochondrial inheritance component MDM12</fullName>
    </alternativeName>
</protein>
<dbReference type="HAMAP" id="MF_03104">
    <property type="entry name" value="Mdm12"/>
    <property type="match status" value="1"/>
</dbReference>
<evidence type="ECO:0000313" key="13">
    <source>
        <dbReference type="Proteomes" id="UP001313282"/>
    </source>
</evidence>
<evidence type="ECO:0000256" key="1">
    <source>
        <dbReference type="ARBA" id="ARBA00004370"/>
    </source>
</evidence>
<feature type="compositionally biased region" description="Polar residues" evidence="10">
    <location>
        <begin position="253"/>
        <end position="265"/>
    </location>
</feature>
<dbReference type="AlphaFoldDB" id="A0AAN8MNJ2"/>
<feature type="compositionally biased region" description="Low complexity" evidence="10">
    <location>
        <begin position="290"/>
        <end position="309"/>
    </location>
</feature>
<accession>A0AAN8MNJ2</accession>
<dbReference type="PROSITE" id="PS51847">
    <property type="entry name" value="SMP"/>
    <property type="match status" value="1"/>
</dbReference>
<keyword evidence="3 9" id="KW-1000">Mitochondrion outer membrane</keyword>
<organism evidence="12 13">
    <name type="scientific">Orbilia javanica</name>
    <dbReference type="NCBI Taxonomy" id="47235"/>
    <lineage>
        <taxon>Eukaryota</taxon>
        <taxon>Fungi</taxon>
        <taxon>Dikarya</taxon>
        <taxon>Ascomycota</taxon>
        <taxon>Pezizomycotina</taxon>
        <taxon>Orbiliomycetes</taxon>
        <taxon>Orbiliales</taxon>
        <taxon>Orbiliaceae</taxon>
        <taxon>Orbilia</taxon>
    </lineage>
</organism>
<keyword evidence="13" id="KW-1185">Reference proteome</keyword>
<dbReference type="EMBL" id="JAVHNR010000004">
    <property type="protein sequence ID" value="KAK6344869.1"/>
    <property type="molecule type" value="Genomic_DNA"/>
</dbReference>
<comment type="function">
    <text evidence="9">Component of the ERMES/MDM complex, which serves as a molecular tether to connect the endoplasmic reticulum (ER) and mitochondria. Components of this complex are involved in the control of mitochondrial shape and protein biogenesis, and function in nonvesicular lipid trafficking between the ER and mitochondria. MDM12 is required for the interaction of the ER-resident membrane protein MMM1 and the outer mitochondrial membrane-resident beta-barrel protein MDM10. The MDM12-MMM1 subcomplex functions in the major beta-barrel assembly pathway that is responsible for biogenesis of all mitochondrial outer membrane beta-barrel proteins, and acts in a late step after the SAM complex. The MDM10-MDM12-MMM1 subcomplex further acts in the TOM40-specific pathway after the action of the MDM12-MMM1 complex. Essential for establishing and maintaining the structure of mitochondria and maintenance of mtDNA nucleoids.</text>
</comment>
<dbReference type="InterPro" id="IPR027532">
    <property type="entry name" value="Mdm12"/>
</dbReference>
<dbReference type="GO" id="GO:0005789">
    <property type="term" value="C:endoplasmic reticulum membrane"/>
    <property type="evidence" value="ECO:0007669"/>
    <property type="project" value="UniProtKB-SubCell"/>
</dbReference>
<evidence type="ECO:0000256" key="4">
    <source>
        <dbReference type="ARBA" id="ARBA00022824"/>
    </source>
</evidence>
<evidence type="ECO:0000256" key="7">
    <source>
        <dbReference type="ARBA" id="ARBA00023128"/>
    </source>
</evidence>
<keyword evidence="8 9" id="KW-0472">Membrane</keyword>
<evidence type="ECO:0000256" key="8">
    <source>
        <dbReference type="ARBA" id="ARBA00023136"/>
    </source>
</evidence>
<dbReference type="GO" id="GO:1990456">
    <property type="term" value="P:mitochondrion-endoplasmic reticulum membrane tethering"/>
    <property type="evidence" value="ECO:0007669"/>
    <property type="project" value="TreeGrafter"/>
</dbReference>
<keyword evidence="6" id="KW-0446">Lipid-binding</keyword>
<comment type="caution">
    <text evidence="12">The sequence shown here is derived from an EMBL/GenBank/DDBJ whole genome shotgun (WGS) entry which is preliminary data.</text>
</comment>
<reference evidence="12 13" key="1">
    <citation type="submission" date="2019-10" db="EMBL/GenBank/DDBJ databases">
        <authorList>
            <person name="Palmer J.M."/>
        </authorList>
    </citation>
    <scope>NUCLEOTIDE SEQUENCE [LARGE SCALE GENOMIC DNA]</scope>
    <source>
        <strain evidence="12 13">TWF718</strain>
    </source>
</reference>
<dbReference type="GO" id="GO:0045040">
    <property type="term" value="P:protein insertion into mitochondrial outer membrane"/>
    <property type="evidence" value="ECO:0007669"/>
    <property type="project" value="UniProtKB-UniRule"/>
</dbReference>
<dbReference type="PANTHER" id="PTHR28204:SF1">
    <property type="entry name" value="MITOCHONDRIAL DISTRIBUTION AND MORPHOLOGY PROTEIN 12"/>
    <property type="match status" value="1"/>
</dbReference>
<gene>
    <name evidence="9 12" type="primary">MDM12</name>
    <name evidence="12" type="ORF">TWF718_006821</name>
</gene>